<dbReference type="HOGENOM" id="CLU_3051944_0_0_1"/>
<proteinExistence type="predicted"/>
<sequence length="54" mass="6312">MHLRHGYIWVKLTVRESFRISENAMSKYTQDGRSRGREGEKEAKRKCGEANASR</sequence>
<feature type="compositionally biased region" description="Basic and acidic residues" evidence="1">
    <location>
        <begin position="30"/>
        <end position="48"/>
    </location>
</feature>
<evidence type="ECO:0000313" key="2">
    <source>
        <dbReference type="EMBL" id="KIJ33214.1"/>
    </source>
</evidence>
<dbReference type="EMBL" id="KN837216">
    <property type="protein sequence ID" value="KIJ33214.1"/>
    <property type="molecule type" value="Genomic_DNA"/>
</dbReference>
<accession>A0A0C9UEI3</accession>
<organism evidence="2 3">
    <name type="scientific">Sphaerobolus stellatus (strain SS14)</name>
    <dbReference type="NCBI Taxonomy" id="990650"/>
    <lineage>
        <taxon>Eukaryota</taxon>
        <taxon>Fungi</taxon>
        <taxon>Dikarya</taxon>
        <taxon>Basidiomycota</taxon>
        <taxon>Agaricomycotina</taxon>
        <taxon>Agaricomycetes</taxon>
        <taxon>Phallomycetidae</taxon>
        <taxon>Geastrales</taxon>
        <taxon>Sphaerobolaceae</taxon>
        <taxon>Sphaerobolus</taxon>
    </lineage>
</organism>
<reference evidence="2 3" key="1">
    <citation type="submission" date="2014-06" db="EMBL/GenBank/DDBJ databases">
        <title>Evolutionary Origins and Diversification of the Mycorrhizal Mutualists.</title>
        <authorList>
            <consortium name="DOE Joint Genome Institute"/>
            <consortium name="Mycorrhizal Genomics Consortium"/>
            <person name="Kohler A."/>
            <person name="Kuo A."/>
            <person name="Nagy L.G."/>
            <person name="Floudas D."/>
            <person name="Copeland A."/>
            <person name="Barry K.W."/>
            <person name="Cichocki N."/>
            <person name="Veneault-Fourrey C."/>
            <person name="LaButti K."/>
            <person name="Lindquist E.A."/>
            <person name="Lipzen A."/>
            <person name="Lundell T."/>
            <person name="Morin E."/>
            <person name="Murat C."/>
            <person name="Riley R."/>
            <person name="Ohm R."/>
            <person name="Sun H."/>
            <person name="Tunlid A."/>
            <person name="Henrissat B."/>
            <person name="Grigoriev I.V."/>
            <person name="Hibbett D.S."/>
            <person name="Martin F."/>
        </authorList>
    </citation>
    <scope>NUCLEOTIDE SEQUENCE [LARGE SCALE GENOMIC DNA]</scope>
    <source>
        <strain evidence="2 3">SS14</strain>
    </source>
</reference>
<dbReference type="AlphaFoldDB" id="A0A0C9UEI3"/>
<dbReference type="Proteomes" id="UP000054279">
    <property type="component" value="Unassembled WGS sequence"/>
</dbReference>
<evidence type="ECO:0000313" key="3">
    <source>
        <dbReference type="Proteomes" id="UP000054279"/>
    </source>
</evidence>
<name>A0A0C9UEI3_SPHS4</name>
<gene>
    <name evidence="2" type="ORF">M422DRAFT_35591</name>
</gene>
<keyword evidence="3" id="KW-1185">Reference proteome</keyword>
<protein>
    <submittedName>
        <fullName evidence="2">Uncharacterized protein</fullName>
    </submittedName>
</protein>
<evidence type="ECO:0000256" key="1">
    <source>
        <dbReference type="SAM" id="MobiDB-lite"/>
    </source>
</evidence>
<feature type="region of interest" description="Disordered" evidence="1">
    <location>
        <begin position="23"/>
        <end position="54"/>
    </location>
</feature>